<protein>
    <recommendedName>
        <fullName evidence="3">DUF4393 domain-containing protein</fullName>
    </recommendedName>
</protein>
<gene>
    <name evidence="1" type="ORF">Thini_4499</name>
</gene>
<keyword evidence="2" id="KW-1185">Reference proteome</keyword>
<sequence length="238" mass="27322">MSENFNKSDISTIIAKGTLGVIPIVGPIIAEIVGATIPNQRIDRIESLLKKLELKLNGFDKDKIENKIKEPESIDLIEDSFIQASRALSEERKEYIAALLKNSLTNDDLNHIEYKRLFSLLGEMNDIEILILISHRFTLYRDDPEAQLFWEKHREILEEPLLFSGASQEEVDKYTLYQTHRTHLVSLGLFKPRFKKPKNGELPEFDDKTGMIKASGYDSTSLGRLLLRMIDQQGKEDF</sequence>
<name>A0A656HL09_THINJ</name>
<accession>A0A656HL09</accession>
<dbReference type="OrthoDB" id="1493009at2"/>
<dbReference type="EMBL" id="JH651384">
    <property type="protein sequence ID" value="EIJ36973.1"/>
    <property type="molecule type" value="Genomic_DNA"/>
</dbReference>
<reference evidence="2" key="1">
    <citation type="journal article" date="2011" name="Stand. Genomic Sci.">
        <title>Genome sequence of the filamentous, gliding Thiothrix nivea neotype strain (JP2(T)).</title>
        <authorList>
            <person name="Lapidus A."/>
            <person name="Nolan M."/>
            <person name="Lucas S."/>
            <person name="Glavina Del Rio T."/>
            <person name="Tice H."/>
            <person name="Cheng J.F."/>
            <person name="Tapia R."/>
            <person name="Han C."/>
            <person name="Goodwin L."/>
            <person name="Pitluck S."/>
            <person name="Liolios K."/>
            <person name="Pagani I."/>
            <person name="Ivanova N."/>
            <person name="Huntemann M."/>
            <person name="Mavromatis K."/>
            <person name="Mikhailova N."/>
            <person name="Pati A."/>
            <person name="Chen A."/>
            <person name="Palaniappan K."/>
            <person name="Land M."/>
            <person name="Brambilla E.M."/>
            <person name="Rohde M."/>
            <person name="Abt B."/>
            <person name="Verbarg S."/>
            <person name="Goker M."/>
            <person name="Bristow J."/>
            <person name="Eisen J.A."/>
            <person name="Markowitz V."/>
            <person name="Hugenholtz P."/>
            <person name="Kyrpides N.C."/>
            <person name="Klenk H.P."/>
            <person name="Woyke T."/>
        </authorList>
    </citation>
    <scope>NUCLEOTIDE SEQUENCE [LARGE SCALE GENOMIC DNA]</scope>
    <source>
        <strain evidence="2">ATCC 35100 / DSM 5205 / JP2</strain>
    </source>
</reference>
<dbReference type="RefSeq" id="WP_002710834.1">
    <property type="nucleotide sequence ID" value="NZ_JH651384.1"/>
</dbReference>
<organism evidence="1 2">
    <name type="scientific">Thiothrix nivea (strain ATCC 35100 / DSM 5205 / JP2)</name>
    <dbReference type="NCBI Taxonomy" id="870187"/>
    <lineage>
        <taxon>Bacteria</taxon>
        <taxon>Pseudomonadati</taxon>
        <taxon>Pseudomonadota</taxon>
        <taxon>Gammaproteobacteria</taxon>
        <taxon>Thiotrichales</taxon>
        <taxon>Thiotrichaceae</taxon>
        <taxon>Thiothrix</taxon>
    </lineage>
</organism>
<dbReference type="Proteomes" id="UP000005317">
    <property type="component" value="Unassembled WGS sequence"/>
</dbReference>
<dbReference type="AlphaFoldDB" id="A0A656HL09"/>
<evidence type="ECO:0000313" key="1">
    <source>
        <dbReference type="EMBL" id="EIJ36973.1"/>
    </source>
</evidence>
<evidence type="ECO:0000313" key="2">
    <source>
        <dbReference type="Proteomes" id="UP000005317"/>
    </source>
</evidence>
<evidence type="ECO:0008006" key="3">
    <source>
        <dbReference type="Google" id="ProtNLM"/>
    </source>
</evidence>
<proteinExistence type="predicted"/>